<dbReference type="EMBL" id="JAJAGQ010000011">
    <property type="protein sequence ID" value="KAJ8549329.1"/>
    <property type="molecule type" value="Genomic_DNA"/>
</dbReference>
<accession>A0A9Q1RBM1</accession>
<organism evidence="1 2">
    <name type="scientific">Anisodus acutangulus</name>
    <dbReference type="NCBI Taxonomy" id="402998"/>
    <lineage>
        <taxon>Eukaryota</taxon>
        <taxon>Viridiplantae</taxon>
        <taxon>Streptophyta</taxon>
        <taxon>Embryophyta</taxon>
        <taxon>Tracheophyta</taxon>
        <taxon>Spermatophyta</taxon>
        <taxon>Magnoliopsida</taxon>
        <taxon>eudicotyledons</taxon>
        <taxon>Gunneridae</taxon>
        <taxon>Pentapetalae</taxon>
        <taxon>asterids</taxon>
        <taxon>lamiids</taxon>
        <taxon>Solanales</taxon>
        <taxon>Solanaceae</taxon>
        <taxon>Solanoideae</taxon>
        <taxon>Hyoscyameae</taxon>
        <taxon>Anisodus</taxon>
    </lineage>
</organism>
<dbReference type="Proteomes" id="UP001152561">
    <property type="component" value="Unassembled WGS sequence"/>
</dbReference>
<evidence type="ECO:0000313" key="2">
    <source>
        <dbReference type="Proteomes" id="UP001152561"/>
    </source>
</evidence>
<dbReference type="AlphaFoldDB" id="A0A9Q1RBM1"/>
<protein>
    <submittedName>
        <fullName evidence="1">Uncharacterized protein</fullName>
    </submittedName>
</protein>
<reference evidence="2" key="1">
    <citation type="journal article" date="2023" name="Proc. Natl. Acad. Sci. U.S.A.">
        <title>Genomic and structural basis for evolution of tropane alkaloid biosynthesis.</title>
        <authorList>
            <person name="Wanga Y.-J."/>
            <person name="Taina T."/>
            <person name="Yua J.-Y."/>
            <person name="Lia J."/>
            <person name="Xua B."/>
            <person name="Chenc J."/>
            <person name="D'Auriad J.C."/>
            <person name="Huanga J.-P."/>
            <person name="Huanga S.-X."/>
        </authorList>
    </citation>
    <scope>NUCLEOTIDE SEQUENCE [LARGE SCALE GENOMIC DNA]</scope>
    <source>
        <strain evidence="2">cv. KIB-2019</strain>
    </source>
</reference>
<gene>
    <name evidence="1" type="ORF">K7X08_033036</name>
</gene>
<sequence>MLKDDRSHTFDPATSNSASDVQRFLVCSKTQHFIKWLHPTQHVHTLRLYAQNTNEFYNLTEGEMNKFIRPSGAFSSDFFKSPLTVLDLENIVMDASVLEDITSLIHLRYLSILVKFQHPYRTLQTWKH</sequence>
<dbReference type="OrthoDB" id="646178at2759"/>
<proteinExistence type="predicted"/>
<name>A0A9Q1RBM1_9SOLA</name>
<comment type="caution">
    <text evidence="1">The sequence shown here is derived from an EMBL/GenBank/DDBJ whole genome shotgun (WGS) entry which is preliminary data.</text>
</comment>
<evidence type="ECO:0000313" key="1">
    <source>
        <dbReference type="EMBL" id="KAJ8549329.1"/>
    </source>
</evidence>
<keyword evidence="2" id="KW-1185">Reference proteome</keyword>